<keyword evidence="4 9" id="KW-0963">Cytoplasm</keyword>
<dbReference type="RefSeq" id="WP_085544393.1">
    <property type="nucleotide sequence ID" value="NZ_FXBB01000011.1"/>
</dbReference>
<accession>A0A1X7JEU0</accession>
<dbReference type="AlphaFoldDB" id="A0A1X7JEU0"/>
<evidence type="ECO:0000256" key="6">
    <source>
        <dbReference type="ARBA" id="ARBA00022741"/>
    </source>
</evidence>
<dbReference type="InterPro" id="IPR018078">
    <property type="entry name" value="DNA-binding_RecF_CS"/>
</dbReference>
<evidence type="ECO:0000256" key="4">
    <source>
        <dbReference type="ARBA" id="ARBA00022490"/>
    </source>
</evidence>
<dbReference type="GO" id="GO:0005737">
    <property type="term" value="C:cytoplasm"/>
    <property type="evidence" value="ECO:0007669"/>
    <property type="project" value="UniProtKB-SubCell"/>
</dbReference>
<evidence type="ECO:0000256" key="1">
    <source>
        <dbReference type="ARBA" id="ARBA00004496"/>
    </source>
</evidence>
<dbReference type="Pfam" id="PF02463">
    <property type="entry name" value="SMC_N"/>
    <property type="match status" value="1"/>
</dbReference>
<organism evidence="11 12">
    <name type="scientific">Dethiosulfovibrio salsuginis</name>
    <dbReference type="NCBI Taxonomy" id="561720"/>
    <lineage>
        <taxon>Bacteria</taxon>
        <taxon>Thermotogati</taxon>
        <taxon>Synergistota</taxon>
        <taxon>Synergistia</taxon>
        <taxon>Synergistales</taxon>
        <taxon>Dethiosulfovibrionaceae</taxon>
        <taxon>Dethiosulfovibrio</taxon>
    </lineage>
</organism>
<comment type="function">
    <text evidence="9">The RecF protein is involved in DNA metabolism; it is required for DNA replication and normal SOS inducibility. RecF binds preferentially to single-stranded, linear DNA. It also seems to bind ATP.</text>
</comment>
<evidence type="ECO:0000256" key="7">
    <source>
        <dbReference type="ARBA" id="ARBA00022840"/>
    </source>
</evidence>
<keyword evidence="5 9" id="KW-0235">DNA replication</keyword>
<evidence type="ECO:0000256" key="3">
    <source>
        <dbReference type="ARBA" id="ARBA00020170"/>
    </source>
</evidence>
<reference evidence="12" key="1">
    <citation type="submission" date="2017-04" db="EMBL/GenBank/DDBJ databases">
        <authorList>
            <person name="Varghese N."/>
            <person name="Submissions S."/>
        </authorList>
    </citation>
    <scope>NUCLEOTIDE SEQUENCE [LARGE SCALE GENOMIC DNA]</scope>
    <source>
        <strain evidence="12">USBA 82</strain>
    </source>
</reference>
<dbReference type="PANTHER" id="PTHR32182">
    <property type="entry name" value="DNA REPLICATION AND REPAIR PROTEIN RECF"/>
    <property type="match status" value="1"/>
</dbReference>
<dbReference type="InterPro" id="IPR042174">
    <property type="entry name" value="RecF_2"/>
</dbReference>
<keyword evidence="12" id="KW-1185">Reference proteome</keyword>
<dbReference type="OrthoDB" id="9803889at2"/>
<dbReference type="EMBL" id="FXBB01000011">
    <property type="protein sequence ID" value="SMG26509.1"/>
    <property type="molecule type" value="Genomic_DNA"/>
</dbReference>
<evidence type="ECO:0000256" key="8">
    <source>
        <dbReference type="ARBA" id="ARBA00023125"/>
    </source>
</evidence>
<dbReference type="PANTHER" id="PTHR32182:SF0">
    <property type="entry name" value="DNA REPLICATION AND REPAIR PROTEIN RECF"/>
    <property type="match status" value="1"/>
</dbReference>
<protein>
    <recommendedName>
        <fullName evidence="3 9">DNA replication and repair protein RecF</fullName>
    </recommendedName>
</protein>
<dbReference type="Gene3D" id="3.40.50.300">
    <property type="entry name" value="P-loop containing nucleotide triphosphate hydrolases"/>
    <property type="match status" value="1"/>
</dbReference>
<proteinExistence type="inferred from homology"/>
<evidence type="ECO:0000313" key="11">
    <source>
        <dbReference type="EMBL" id="SMG26509.1"/>
    </source>
</evidence>
<feature type="binding site" evidence="9">
    <location>
        <begin position="30"/>
        <end position="37"/>
    </location>
    <ligand>
        <name>ATP</name>
        <dbReference type="ChEBI" id="CHEBI:30616"/>
    </ligand>
</feature>
<evidence type="ECO:0000256" key="2">
    <source>
        <dbReference type="ARBA" id="ARBA00008016"/>
    </source>
</evidence>
<keyword evidence="8 9" id="KW-0238">DNA-binding</keyword>
<keyword evidence="9" id="KW-0227">DNA damage</keyword>
<comment type="subcellular location">
    <subcellularLocation>
        <location evidence="1 9">Cytoplasm</location>
    </subcellularLocation>
</comment>
<dbReference type="GO" id="GO:0000731">
    <property type="term" value="P:DNA synthesis involved in DNA repair"/>
    <property type="evidence" value="ECO:0007669"/>
    <property type="project" value="TreeGrafter"/>
</dbReference>
<dbReference type="GO" id="GO:0003697">
    <property type="term" value="F:single-stranded DNA binding"/>
    <property type="evidence" value="ECO:0007669"/>
    <property type="project" value="UniProtKB-UniRule"/>
</dbReference>
<comment type="similarity">
    <text evidence="2 9">Belongs to the RecF family.</text>
</comment>
<keyword evidence="6 9" id="KW-0547">Nucleotide-binding</keyword>
<dbReference type="InterPro" id="IPR003395">
    <property type="entry name" value="RecF/RecN/SMC_N"/>
</dbReference>
<feature type="domain" description="RecF/RecN/SMC N-terminal" evidence="10">
    <location>
        <begin position="5"/>
        <end position="335"/>
    </location>
</feature>
<dbReference type="Proteomes" id="UP000193355">
    <property type="component" value="Unassembled WGS sequence"/>
</dbReference>
<dbReference type="InterPro" id="IPR027417">
    <property type="entry name" value="P-loop_NTPase"/>
</dbReference>
<keyword evidence="7 9" id="KW-0067">ATP-binding</keyword>
<sequence>MFFKETGIKNFKNIALSRLSWNPGLNLVLGPNGSGKTNLIETLNILSGWGPFKSAAKSSMVNWDSDDKRGFLQAVAGGEEEVTVQTSVTSRCSMKCDDKRSNCSNIRLKIPTLSFLTEDMALIEGSPAVRRRFMDVLCAVIYPMYALRLTEYRRAIAHKKALLVSGRSTVLVDRAVAPMASWIWSCRDRAVKAIRMGLEASGDLPPGQVSFFMERGGGGLAEDGEEDYYLSVDRFSQRERGSIRPLVGPHRDDLKVLSGSMAASSVFSRGQRRRLSISLIVAAGWVIQTKLKKKPILLLDEVASELDPNGRRILVETLKNLKWQVIAATAEENVFDWPGAIWNADKGDFYRKEL</sequence>
<evidence type="ECO:0000256" key="9">
    <source>
        <dbReference type="HAMAP-Rule" id="MF_00365"/>
    </source>
</evidence>
<evidence type="ECO:0000256" key="5">
    <source>
        <dbReference type="ARBA" id="ARBA00022705"/>
    </source>
</evidence>
<evidence type="ECO:0000259" key="10">
    <source>
        <dbReference type="Pfam" id="PF02463"/>
    </source>
</evidence>
<name>A0A1X7JEU0_9BACT</name>
<gene>
    <name evidence="9" type="primary">recF</name>
    <name evidence="11" type="ORF">SAMN06275492_11148</name>
</gene>
<dbReference type="Gene3D" id="1.20.1050.90">
    <property type="entry name" value="RecF/RecN/SMC, N-terminal domain"/>
    <property type="match status" value="1"/>
</dbReference>
<evidence type="ECO:0000313" key="12">
    <source>
        <dbReference type="Proteomes" id="UP000193355"/>
    </source>
</evidence>
<dbReference type="SUPFAM" id="SSF52540">
    <property type="entry name" value="P-loop containing nucleoside triphosphate hydrolases"/>
    <property type="match status" value="1"/>
</dbReference>
<keyword evidence="9" id="KW-0234">DNA repair</keyword>
<dbReference type="InterPro" id="IPR001238">
    <property type="entry name" value="DNA-binding_RecF"/>
</dbReference>
<dbReference type="HAMAP" id="MF_00365">
    <property type="entry name" value="RecF"/>
    <property type="match status" value="1"/>
</dbReference>
<dbReference type="GO" id="GO:0009432">
    <property type="term" value="P:SOS response"/>
    <property type="evidence" value="ECO:0007669"/>
    <property type="project" value="UniProtKB-UniRule"/>
</dbReference>
<dbReference type="GO" id="GO:0006302">
    <property type="term" value="P:double-strand break repair"/>
    <property type="evidence" value="ECO:0007669"/>
    <property type="project" value="TreeGrafter"/>
</dbReference>
<dbReference type="STRING" id="561720.SAMN06275492_11148"/>
<keyword evidence="9" id="KW-0742">SOS response</keyword>
<dbReference type="PROSITE" id="PS00617">
    <property type="entry name" value="RECF_1"/>
    <property type="match status" value="1"/>
</dbReference>
<dbReference type="GO" id="GO:0006260">
    <property type="term" value="P:DNA replication"/>
    <property type="evidence" value="ECO:0007669"/>
    <property type="project" value="UniProtKB-UniRule"/>
</dbReference>
<dbReference type="GO" id="GO:0005524">
    <property type="term" value="F:ATP binding"/>
    <property type="evidence" value="ECO:0007669"/>
    <property type="project" value="UniProtKB-UniRule"/>
</dbReference>
<dbReference type="NCBIfam" id="TIGR00611">
    <property type="entry name" value="recf"/>
    <property type="match status" value="1"/>
</dbReference>